<dbReference type="Gene3D" id="1.10.443.10">
    <property type="entry name" value="Intergrase catalytic core"/>
    <property type="match status" value="1"/>
</dbReference>
<evidence type="ECO:0000259" key="5">
    <source>
        <dbReference type="PROSITE" id="PS51898"/>
    </source>
</evidence>
<comment type="similarity">
    <text evidence="1">Belongs to the 'phage' integrase family.</text>
</comment>
<dbReference type="CDD" id="cd01189">
    <property type="entry name" value="INT_ICEBs1_C_like"/>
    <property type="match status" value="1"/>
</dbReference>
<organism evidence="6 7">
    <name type="scientific">Aliarcobacter cibarius</name>
    <dbReference type="NCBI Taxonomy" id="255507"/>
    <lineage>
        <taxon>Bacteria</taxon>
        <taxon>Pseudomonadati</taxon>
        <taxon>Campylobacterota</taxon>
        <taxon>Epsilonproteobacteria</taxon>
        <taxon>Campylobacterales</taxon>
        <taxon>Arcobacteraceae</taxon>
        <taxon>Aliarcobacter</taxon>
    </lineage>
</organism>
<keyword evidence="2" id="KW-0229">DNA integration</keyword>
<dbReference type="SUPFAM" id="SSF56349">
    <property type="entry name" value="DNA breaking-rejoining enzymes"/>
    <property type="match status" value="1"/>
</dbReference>
<dbReference type="PROSITE" id="PS51898">
    <property type="entry name" value="TYR_RECOMBINASE"/>
    <property type="match status" value="1"/>
</dbReference>
<evidence type="ECO:0000256" key="3">
    <source>
        <dbReference type="ARBA" id="ARBA00023125"/>
    </source>
</evidence>
<dbReference type="Gene3D" id="1.10.150.130">
    <property type="match status" value="1"/>
</dbReference>
<comment type="caution">
    <text evidence="6">The sequence shown here is derived from an EMBL/GenBank/DDBJ whole genome shotgun (WGS) entry which is preliminary data.</text>
</comment>
<protein>
    <recommendedName>
        <fullName evidence="5">Tyr recombinase domain-containing protein</fullName>
    </recommendedName>
</protein>
<dbReference type="InterPro" id="IPR050808">
    <property type="entry name" value="Phage_Integrase"/>
</dbReference>
<reference evidence="6 7" key="1">
    <citation type="submission" date="2019-05" db="EMBL/GenBank/DDBJ databases">
        <title>Arcobacter cibarius and Arcobacter thereius providing challenges in identification an antibiotic susceptibility and Quinolone resistance.</title>
        <authorList>
            <person name="Busch A."/>
            <person name="Hanel I."/>
            <person name="Hotzel H."/>
            <person name="Tomaso H."/>
        </authorList>
    </citation>
    <scope>NUCLEOTIDE SEQUENCE [LARGE SCALE GENOMIC DNA]</scope>
    <source>
        <strain evidence="6 7">16CS0831-2</strain>
    </source>
</reference>
<evidence type="ECO:0000256" key="4">
    <source>
        <dbReference type="ARBA" id="ARBA00023172"/>
    </source>
</evidence>
<proteinExistence type="inferred from homology"/>
<evidence type="ECO:0000256" key="1">
    <source>
        <dbReference type="ARBA" id="ARBA00008857"/>
    </source>
</evidence>
<dbReference type="RefSeq" id="WP_138108712.1">
    <property type="nucleotide sequence ID" value="NZ_VBUC01000009.1"/>
</dbReference>
<dbReference type="Pfam" id="PF00589">
    <property type="entry name" value="Phage_integrase"/>
    <property type="match status" value="1"/>
</dbReference>
<evidence type="ECO:0000313" key="7">
    <source>
        <dbReference type="Proteomes" id="UP000305417"/>
    </source>
</evidence>
<dbReference type="InterPro" id="IPR002104">
    <property type="entry name" value="Integrase_catalytic"/>
</dbReference>
<keyword evidence="3" id="KW-0238">DNA-binding</keyword>
<dbReference type="InterPro" id="IPR004107">
    <property type="entry name" value="Integrase_SAM-like_N"/>
</dbReference>
<feature type="domain" description="Tyr recombinase" evidence="5">
    <location>
        <begin position="183"/>
        <end position="393"/>
    </location>
</feature>
<dbReference type="PANTHER" id="PTHR30629">
    <property type="entry name" value="PROPHAGE INTEGRASE"/>
    <property type="match status" value="1"/>
</dbReference>
<keyword evidence="4" id="KW-0233">DNA recombination</keyword>
<dbReference type="PANTHER" id="PTHR30629:SF2">
    <property type="entry name" value="PROPHAGE INTEGRASE INTS-RELATED"/>
    <property type="match status" value="1"/>
</dbReference>
<dbReference type="InterPro" id="IPR010998">
    <property type="entry name" value="Integrase_recombinase_N"/>
</dbReference>
<dbReference type="EMBL" id="VBUC01000009">
    <property type="protein sequence ID" value="TLS99958.1"/>
    <property type="molecule type" value="Genomic_DNA"/>
</dbReference>
<name>A0ABY2V558_9BACT</name>
<gene>
    <name evidence="6" type="ORF">FE247_05345</name>
</gene>
<evidence type="ECO:0000313" key="6">
    <source>
        <dbReference type="EMBL" id="TLS99958.1"/>
    </source>
</evidence>
<sequence>MRSKSCKGWDIPKVRNKTTGELEDGNIIYVLGTVDGKFYRKSTGKEATKLNISWIQKNARDVLLKLIDKKNIEKPLKTSLEEYGLKVIEATARTRATNTQKDKEGYFKNHILPYFEEKNILFIEDIKTTEIELWQNKMLKEKSTSTVKKCKDTLSMIMNKAVADDIINKNYVTLSDPITVVTTKRVPYTAGEITTLLKESEGMFKVFLMVVFSTGLRTGEALGLRWSDIDFENGFIDLKRSITKSRVTEKDGNCSIEEFIKNGYEIKVFNNTNKTKNHTRIIPLDDITKDVLLEHFENRTHDEWVFVGTKTNSVFADSATLNRYYWKPLLNKTKIEDKDLYTARHTYISIMKNNGADDAWLKATIGHVQSSKVLDDVYFTHESSMSDIKRANNFFMNLSKRKAN</sequence>
<evidence type="ECO:0000256" key="2">
    <source>
        <dbReference type="ARBA" id="ARBA00022908"/>
    </source>
</evidence>
<keyword evidence="7" id="KW-1185">Reference proteome</keyword>
<dbReference type="Proteomes" id="UP000305417">
    <property type="component" value="Unassembled WGS sequence"/>
</dbReference>
<accession>A0ABY2V558</accession>
<dbReference type="Pfam" id="PF14659">
    <property type="entry name" value="Phage_int_SAM_3"/>
    <property type="match status" value="1"/>
</dbReference>
<dbReference type="InterPro" id="IPR011010">
    <property type="entry name" value="DNA_brk_join_enz"/>
</dbReference>
<dbReference type="InterPro" id="IPR013762">
    <property type="entry name" value="Integrase-like_cat_sf"/>
</dbReference>